<comment type="caution">
    <text evidence="2">The sequence shown here is derived from an EMBL/GenBank/DDBJ whole genome shotgun (WGS) entry which is preliminary data.</text>
</comment>
<dbReference type="EMBL" id="JAPFFF010000031">
    <property type="protein sequence ID" value="KAK8845253.1"/>
    <property type="molecule type" value="Genomic_DNA"/>
</dbReference>
<keyword evidence="1" id="KW-0677">Repeat</keyword>
<reference evidence="2 3" key="1">
    <citation type="submission" date="2024-04" db="EMBL/GenBank/DDBJ databases">
        <title>Tritrichomonas musculus Genome.</title>
        <authorList>
            <person name="Alves-Ferreira E."/>
            <person name="Grigg M."/>
            <person name="Lorenzi H."/>
            <person name="Galac M."/>
        </authorList>
    </citation>
    <scope>NUCLEOTIDE SEQUENCE [LARGE SCALE GENOMIC DNA]</scope>
    <source>
        <strain evidence="2 3">EAF2021</strain>
    </source>
</reference>
<evidence type="ECO:0000313" key="2">
    <source>
        <dbReference type="EMBL" id="KAK8845253.1"/>
    </source>
</evidence>
<evidence type="ECO:0000256" key="1">
    <source>
        <dbReference type="ARBA" id="ARBA00022737"/>
    </source>
</evidence>
<evidence type="ECO:0000313" key="3">
    <source>
        <dbReference type="Proteomes" id="UP001470230"/>
    </source>
</evidence>
<dbReference type="InterPro" id="IPR009091">
    <property type="entry name" value="RCC1/BLIP-II"/>
</dbReference>
<organism evidence="2 3">
    <name type="scientific">Tritrichomonas musculus</name>
    <dbReference type="NCBI Taxonomy" id="1915356"/>
    <lineage>
        <taxon>Eukaryota</taxon>
        <taxon>Metamonada</taxon>
        <taxon>Parabasalia</taxon>
        <taxon>Tritrichomonadida</taxon>
        <taxon>Tritrichomonadidae</taxon>
        <taxon>Tritrichomonas</taxon>
    </lineage>
</organism>
<dbReference type="Proteomes" id="UP001470230">
    <property type="component" value="Unassembled WGS sequence"/>
</dbReference>
<dbReference type="PANTHER" id="PTHR45622">
    <property type="entry name" value="UBIQUITIN-PROTEIN LIGASE E3A-RELATED"/>
    <property type="match status" value="1"/>
</dbReference>
<protein>
    <submittedName>
        <fullName evidence="2">E3 ubiquitin-protein ligase herc4</fullName>
    </submittedName>
</protein>
<proteinExistence type="predicted"/>
<dbReference type="SUPFAM" id="SSF50985">
    <property type="entry name" value="RCC1/BLIP-II"/>
    <property type="match status" value="1"/>
</dbReference>
<keyword evidence="3" id="KW-1185">Reference proteome</keyword>
<dbReference type="InterPro" id="IPR051709">
    <property type="entry name" value="Ub-ligase/GTPase-reg"/>
</dbReference>
<name>A0ABR2HF09_9EUKA</name>
<gene>
    <name evidence="2" type="ORF">M9Y10_021446</name>
</gene>
<sequence length="363" mass="39881">MIKVCGTNIYYQIDEHSNCKSAFGGRCISPPTPISFAASSVSSLSSYLNHTVIVARDGEAYGIGDNSDGRISVNLPLCLLNRFTRINIYDQNNKKCFVISAVCGANYTLYLIRIEGDDKTHLAYSSKPLRTRFPAILNTGNSNLISLFGGIYTSAAVDSEGGVLFVSNSISSQLERQLEVYRLPSNDKVVNVVCCNNYTLVLGKSGKVFISPDDDHWSNFSVVSELENMIIKNISGISDHCFVVSNDGKVFGRGENFQGCLGIGKDGDVFEEFTYISPLEKYTIQEVFAAPSHTFFRKRKGMLLACGDNHYGQLAVDGPPNEEIYPVVETTIKNSTFCVIGCDTSFIFIECDAPQSPNRKIMS</sequence>
<dbReference type="Gene3D" id="2.130.10.30">
    <property type="entry name" value="Regulator of chromosome condensation 1/beta-lactamase-inhibitor protein II"/>
    <property type="match status" value="2"/>
</dbReference>
<accession>A0ABR2HF09</accession>
<dbReference type="Pfam" id="PF13540">
    <property type="entry name" value="RCC1_2"/>
    <property type="match status" value="1"/>
</dbReference>
<dbReference type="PANTHER" id="PTHR45622:SF70">
    <property type="entry name" value="SECRETION-REGULATING GUANINE NUCLEOTIDE EXCHANGE FACTOR"/>
    <property type="match status" value="1"/>
</dbReference>